<name>B0CAM4_ACAM1</name>
<gene>
    <name evidence="1" type="ordered locus">AM1_4109</name>
</gene>
<dbReference type="HOGENOM" id="CLU_3113314_0_0_3"/>
<dbReference type="KEGG" id="amr:AM1_4109"/>
<sequence length="50" mass="6002">MTLTRQNTEGIPGKLFLKSLQHLREYINYFSKDYMKEIKIQNIKRPMTSP</sequence>
<evidence type="ECO:0000313" key="2">
    <source>
        <dbReference type="Proteomes" id="UP000000268"/>
    </source>
</evidence>
<keyword evidence="2" id="KW-1185">Reference proteome</keyword>
<reference evidence="1 2" key="1">
    <citation type="journal article" date="2008" name="Proc. Natl. Acad. Sci. U.S.A.">
        <title>Niche adaptation and genome expansion in the chlorophyll d-producing cyanobacterium Acaryochloris marina.</title>
        <authorList>
            <person name="Swingley W.D."/>
            <person name="Chen M."/>
            <person name="Cheung P.C."/>
            <person name="Conrad A.L."/>
            <person name="Dejesa L.C."/>
            <person name="Hao J."/>
            <person name="Honchak B.M."/>
            <person name="Karbach L.E."/>
            <person name="Kurdoglu A."/>
            <person name="Lahiri S."/>
            <person name="Mastrian S.D."/>
            <person name="Miyashita H."/>
            <person name="Page L."/>
            <person name="Ramakrishna P."/>
            <person name="Satoh S."/>
            <person name="Sattley W.M."/>
            <person name="Shimada Y."/>
            <person name="Taylor H.L."/>
            <person name="Tomo T."/>
            <person name="Tsuchiya T."/>
            <person name="Wang Z.T."/>
            <person name="Raymond J."/>
            <person name="Mimuro M."/>
            <person name="Blankenship R.E."/>
            <person name="Touchman J.W."/>
        </authorList>
    </citation>
    <scope>NUCLEOTIDE SEQUENCE [LARGE SCALE GENOMIC DNA]</scope>
    <source>
        <strain evidence="2">MBIC 11017</strain>
    </source>
</reference>
<accession>B0CAM4</accession>
<organism evidence="1 2">
    <name type="scientific">Acaryochloris marina (strain MBIC 11017)</name>
    <dbReference type="NCBI Taxonomy" id="329726"/>
    <lineage>
        <taxon>Bacteria</taxon>
        <taxon>Bacillati</taxon>
        <taxon>Cyanobacteriota</taxon>
        <taxon>Cyanophyceae</taxon>
        <taxon>Acaryochloridales</taxon>
        <taxon>Acaryochloridaceae</taxon>
        <taxon>Acaryochloris</taxon>
    </lineage>
</organism>
<protein>
    <submittedName>
        <fullName evidence="1">Uncharacterized protein</fullName>
    </submittedName>
</protein>
<proteinExistence type="predicted"/>
<dbReference type="EMBL" id="CP000828">
    <property type="protein sequence ID" value="ABW29090.1"/>
    <property type="molecule type" value="Genomic_DNA"/>
</dbReference>
<evidence type="ECO:0000313" key="1">
    <source>
        <dbReference type="EMBL" id="ABW29090.1"/>
    </source>
</evidence>
<dbReference type="Proteomes" id="UP000000268">
    <property type="component" value="Chromosome"/>
</dbReference>
<dbReference type="AlphaFoldDB" id="B0CAM4"/>